<evidence type="ECO:0000313" key="3">
    <source>
        <dbReference type="Proteomes" id="UP000248741"/>
    </source>
</evidence>
<feature type="region of interest" description="Disordered" evidence="1">
    <location>
        <begin position="1"/>
        <end position="23"/>
    </location>
</feature>
<evidence type="ECO:0000313" key="2">
    <source>
        <dbReference type="EMBL" id="SQG52671.1"/>
    </source>
</evidence>
<name>A0ABD7MUQ4_CORUL</name>
<dbReference type="Proteomes" id="UP000248741">
    <property type="component" value="Chromosome 1"/>
</dbReference>
<sequence length="75" mass="8494">MAGTTSAYAEKSAESKLQTSQHRNYLRIRGEKRVWRTDGDDEAELPPHTRRKDLETLIDQLITGTTSAYAEKSRG</sequence>
<dbReference type="EMBL" id="LS483400">
    <property type="protein sequence ID" value="SQG52671.1"/>
    <property type="molecule type" value="Genomic_DNA"/>
</dbReference>
<protein>
    <submittedName>
        <fullName evidence="2">Uncharacterized protein</fullName>
    </submittedName>
</protein>
<reference evidence="2 3" key="1">
    <citation type="submission" date="2018-06" db="EMBL/GenBank/DDBJ databases">
        <authorList>
            <consortium name="Pathogen Informatics"/>
            <person name="Doyle S."/>
        </authorList>
    </citation>
    <scope>NUCLEOTIDE SEQUENCE [LARGE SCALE GENOMIC DNA]</scope>
    <source>
        <strain evidence="2 3">NCTC7908</strain>
    </source>
</reference>
<organism evidence="2 3">
    <name type="scientific">Corynebacterium ulcerans</name>
    <dbReference type="NCBI Taxonomy" id="65058"/>
    <lineage>
        <taxon>Bacteria</taxon>
        <taxon>Bacillati</taxon>
        <taxon>Actinomycetota</taxon>
        <taxon>Actinomycetes</taxon>
        <taxon>Mycobacteriales</taxon>
        <taxon>Corynebacteriaceae</taxon>
        <taxon>Corynebacterium</taxon>
    </lineage>
</organism>
<dbReference type="AlphaFoldDB" id="A0ABD7MUQ4"/>
<evidence type="ECO:0000256" key="1">
    <source>
        <dbReference type="SAM" id="MobiDB-lite"/>
    </source>
</evidence>
<accession>A0ABD7MUQ4</accession>
<proteinExistence type="predicted"/>
<gene>
    <name evidence="2" type="ORF">NCTC7908_01855</name>
</gene>